<protein>
    <recommendedName>
        <fullName evidence="1">CinA C-terminal domain-containing protein</fullName>
    </recommendedName>
</protein>
<evidence type="ECO:0000259" key="1">
    <source>
        <dbReference type="Pfam" id="PF02464"/>
    </source>
</evidence>
<dbReference type="InterPro" id="IPR008136">
    <property type="entry name" value="CinA_C"/>
</dbReference>
<dbReference type="AlphaFoldDB" id="A0A382YNT5"/>
<dbReference type="EMBL" id="UINC01177213">
    <property type="protein sequence ID" value="SVD84730.1"/>
    <property type="molecule type" value="Genomic_DNA"/>
</dbReference>
<name>A0A382YNT5_9ZZZZ</name>
<gene>
    <name evidence="2" type="ORF">METZ01_LOCUS437584</name>
</gene>
<dbReference type="SUPFAM" id="SSF142433">
    <property type="entry name" value="CinA-like"/>
    <property type="match status" value="1"/>
</dbReference>
<accession>A0A382YNT5</accession>
<reference evidence="2" key="1">
    <citation type="submission" date="2018-05" db="EMBL/GenBank/DDBJ databases">
        <authorList>
            <person name="Lanie J.A."/>
            <person name="Ng W.-L."/>
            <person name="Kazmierczak K.M."/>
            <person name="Andrzejewski T.M."/>
            <person name="Davidsen T.M."/>
            <person name="Wayne K.J."/>
            <person name="Tettelin H."/>
            <person name="Glass J.I."/>
            <person name="Rusch D."/>
            <person name="Podicherti R."/>
            <person name="Tsui H.-C.T."/>
            <person name="Winkler M.E."/>
        </authorList>
    </citation>
    <scope>NUCLEOTIDE SEQUENCE</scope>
</reference>
<dbReference type="InterPro" id="IPR036653">
    <property type="entry name" value="CinA-like_C"/>
</dbReference>
<evidence type="ECO:0000313" key="2">
    <source>
        <dbReference type="EMBL" id="SVD84730.1"/>
    </source>
</evidence>
<sequence>GGLISSALLAQPGASKYYLGGQVIYTAASIRVLSGMRIRDLKEKKIRSSSEPFALLMAEKVCEIYGSDWGIGETGAAGPTGNGYGDPPGYSCLAVYGERETSTHVLTNSNNRRENMEAFALAALDLFIKNF</sequence>
<feature type="non-terminal residue" evidence="2">
    <location>
        <position position="1"/>
    </location>
</feature>
<dbReference type="Gene3D" id="3.90.950.20">
    <property type="entry name" value="CinA-like"/>
    <property type="match status" value="1"/>
</dbReference>
<proteinExistence type="predicted"/>
<organism evidence="2">
    <name type="scientific">marine metagenome</name>
    <dbReference type="NCBI Taxonomy" id="408172"/>
    <lineage>
        <taxon>unclassified sequences</taxon>
        <taxon>metagenomes</taxon>
        <taxon>ecological metagenomes</taxon>
    </lineage>
</organism>
<feature type="domain" description="CinA C-terminal" evidence="1">
    <location>
        <begin position="1"/>
        <end position="129"/>
    </location>
</feature>
<dbReference type="Pfam" id="PF02464">
    <property type="entry name" value="CinA"/>
    <property type="match status" value="1"/>
</dbReference>